<accession>A0A920CHX9</accession>
<keyword evidence="3" id="KW-1185">Reference proteome</keyword>
<dbReference type="RefSeq" id="WP_212940335.1">
    <property type="nucleotide sequence ID" value="NZ_BORR01000010.1"/>
</dbReference>
<name>A0A920CHX9_9BACL</name>
<dbReference type="Proteomes" id="UP000681162">
    <property type="component" value="Unassembled WGS sequence"/>
</dbReference>
<protein>
    <recommendedName>
        <fullName evidence="1">Thiopeptide-type bacteriocin biosynthesis domain-containing protein</fullName>
    </recommendedName>
</protein>
<dbReference type="AlphaFoldDB" id="A0A920CHX9"/>
<dbReference type="InterPro" id="IPR023809">
    <property type="entry name" value="Thiopep_bacteriocin_synth_dom"/>
</dbReference>
<reference evidence="2 3" key="1">
    <citation type="submission" date="2021-03" db="EMBL/GenBank/DDBJ databases">
        <title>Antimicrobial resistance genes in bacteria isolated from Japanese honey, and their potential for conferring macrolide and lincosamide resistance in the American foulbrood pathogen Paenibacillus larvae.</title>
        <authorList>
            <person name="Okamoto M."/>
            <person name="Kumagai M."/>
            <person name="Kanamori H."/>
            <person name="Takamatsu D."/>
        </authorList>
    </citation>
    <scope>NUCLEOTIDE SEQUENCE [LARGE SCALE GENOMIC DNA]</scope>
    <source>
        <strain evidence="2 3">J41TS12</strain>
    </source>
</reference>
<dbReference type="Pfam" id="PF14028">
    <property type="entry name" value="Lant_dehydr_C"/>
    <property type="match status" value="1"/>
</dbReference>
<sequence>MKESESCFYKYDNLADEWAYYIIDAAYIQQDKLLLALNTELYGFDYWFMRKKFDIDHIRLRIKKTKGFREVSFENQLSIMKCSFLKNKYEPELFLFGGEIGLGIAHEYFCFLSKMYLELLKMEQSKNHLNLVNISINNHFVKEILGDHFEVWDCWKRVFELRKFEIDKYEKLIEHHRKSIELFIEHDPVEFVPESLRHFFVETLEHLISSFRKAVSTGTLDRGPRSIISCLIIFGWNIFALKPGIQGGIAASFTKIYEP</sequence>
<organism evidence="2 3">
    <name type="scientific">Paenibacillus antibioticophila</name>
    <dbReference type="NCBI Taxonomy" id="1274374"/>
    <lineage>
        <taxon>Bacteria</taxon>
        <taxon>Bacillati</taxon>
        <taxon>Bacillota</taxon>
        <taxon>Bacilli</taxon>
        <taxon>Bacillales</taxon>
        <taxon>Paenibacillaceae</taxon>
        <taxon>Paenibacillus</taxon>
    </lineage>
</organism>
<comment type="caution">
    <text evidence="2">The sequence shown here is derived from an EMBL/GenBank/DDBJ whole genome shotgun (WGS) entry which is preliminary data.</text>
</comment>
<feature type="domain" description="Thiopeptide-type bacteriocin biosynthesis" evidence="1">
    <location>
        <begin position="28"/>
        <end position="196"/>
    </location>
</feature>
<evidence type="ECO:0000313" key="2">
    <source>
        <dbReference type="EMBL" id="GIO38203.1"/>
    </source>
</evidence>
<dbReference type="EMBL" id="BORR01000010">
    <property type="protein sequence ID" value="GIO38203.1"/>
    <property type="molecule type" value="Genomic_DNA"/>
</dbReference>
<evidence type="ECO:0000259" key="1">
    <source>
        <dbReference type="Pfam" id="PF14028"/>
    </source>
</evidence>
<proteinExistence type="predicted"/>
<evidence type="ECO:0000313" key="3">
    <source>
        <dbReference type="Proteomes" id="UP000681162"/>
    </source>
</evidence>
<gene>
    <name evidence="2" type="ORF">J41TS12_30640</name>
</gene>
<dbReference type="NCBIfam" id="TIGR03891">
    <property type="entry name" value="thiopep_ocin"/>
    <property type="match status" value="1"/>
</dbReference>